<dbReference type="eggNOG" id="arCOG02329">
    <property type="taxonomic scope" value="Archaea"/>
</dbReference>
<gene>
    <name evidence="6" type="ORF">HALLA_12800</name>
</gene>
<dbReference type="Gene3D" id="3.30.450.20">
    <property type="entry name" value="PAS domain"/>
    <property type="match status" value="3"/>
</dbReference>
<evidence type="ECO:0000313" key="6">
    <source>
        <dbReference type="EMBL" id="AHF99539.1"/>
    </source>
</evidence>
<keyword evidence="2" id="KW-0804">Transcription</keyword>
<feature type="coiled-coil region" evidence="3">
    <location>
        <begin position="628"/>
        <end position="668"/>
    </location>
</feature>
<dbReference type="CDD" id="cd00130">
    <property type="entry name" value="PAS"/>
    <property type="match status" value="2"/>
</dbReference>
<feature type="compositionally biased region" description="Basic and acidic residues" evidence="4">
    <location>
        <begin position="956"/>
        <end position="966"/>
    </location>
</feature>
<dbReference type="EMBL" id="CP007055">
    <property type="protein sequence ID" value="AHF99539.1"/>
    <property type="molecule type" value="Genomic_DNA"/>
</dbReference>
<dbReference type="InterPro" id="IPR003018">
    <property type="entry name" value="GAF"/>
</dbReference>
<feature type="region of interest" description="Disordered" evidence="4">
    <location>
        <begin position="953"/>
        <end position="973"/>
    </location>
</feature>
<dbReference type="InterPro" id="IPR000014">
    <property type="entry name" value="PAS"/>
</dbReference>
<evidence type="ECO:0000259" key="5">
    <source>
        <dbReference type="PROSITE" id="PS50112"/>
    </source>
</evidence>
<dbReference type="InterPro" id="IPR013656">
    <property type="entry name" value="PAS_4"/>
</dbReference>
<dbReference type="OrthoDB" id="342253at2157"/>
<dbReference type="SMART" id="SM00091">
    <property type="entry name" value="PAS"/>
    <property type="match status" value="3"/>
</dbReference>
<dbReference type="Gene3D" id="3.30.450.40">
    <property type="match status" value="2"/>
</dbReference>
<dbReference type="RefSeq" id="WP_049952777.1">
    <property type="nucleotide sequence ID" value="NZ_CP007055.1"/>
</dbReference>
<evidence type="ECO:0000256" key="2">
    <source>
        <dbReference type="ARBA" id="ARBA00023163"/>
    </source>
</evidence>
<dbReference type="NCBIfam" id="TIGR00229">
    <property type="entry name" value="sensory_box"/>
    <property type="match status" value="3"/>
</dbReference>
<dbReference type="SUPFAM" id="SSF55781">
    <property type="entry name" value="GAF domain-like"/>
    <property type="match status" value="2"/>
</dbReference>
<dbReference type="PATRIC" id="fig|797299.3.peg.1576"/>
<dbReference type="Pfam" id="PF13185">
    <property type="entry name" value="GAF_2"/>
    <property type="match status" value="2"/>
</dbReference>
<dbReference type="SMART" id="SM00065">
    <property type="entry name" value="GAF"/>
    <property type="match status" value="2"/>
</dbReference>
<dbReference type="GO" id="GO:0016301">
    <property type="term" value="F:kinase activity"/>
    <property type="evidence" value="ECO:0007669"/>
    <property type="project" value="UniProtKB-KW"/>
</dbReference>
<dbReference type="InterPro" id="IPR035965">
    <property type="entry name" value="PAS-like_dom_sf"/>
</dbReference>
<dbReference type="eggNOG" id="arCOG06796">
    <property type="taxonomic scope" value="Archaea"/>
</dbReference>
<evidence type="ECO:0000256" key="1">
    <source>
        <dbReference type="ARBA" id="ARBA00023015"/>
    </source>
</evidence>
<dbReference type="PROSITE" id="PS50112">
    <property type="entry name" value="PAS"/>
    <property type="match status" value="3"/>
</dbReference>
<dbReference type="KEGG" id="hlr:HALLA_12800"/>
<dbReference type="Pfam" id="PF08448">
    <property type="entry name" value="PAS_4"/>
    <property type="match status" value="3"/>
</dbReference>
<dbReference type="PANTHER" id="PTHR34236">
    <property type="entry name" value="DIMETHYL SULFOXIDE REDUCTASE TRANSCRIPTIONAL ACTIVATOR"/>
    <property type="match status" value="1"/>
</dbReference>
<sequence length="1044" mass="116974">MNRVHTETDRSSIHVLVVGTSPWAQSVVSSLESRDVSVGGPIDRLEDDLEGCDCLVTDDRSLLSNVDSQCPVVISLDDDETDLTRRVLETGADEVIRSDETRNAELLAHRIERAIRCSPSSTDADDDHRLCRELLSHTREPLLVLDEDRRQRFVSPTIERFTGTGPEACRGEVVDDVIHPADADDFVDAFEAVRSDGPGATTTCEYRFRHADDSWHVHEAVLTNKLEDDIIDGVVVSIRDVTESTKIERELRESFERVTDAFLALDSDNRFTYVNDRAEEFLGYDRSELVGRPFLEVFPELQGTEFEDEALDVIECQEPRTVEDCLERYQRWVEARLFPSESGLSVYFRDVSDRIDREQTLLERTERLETIVENVPLIVSVIDDDGTFTFSRGKALERLGYEPGEVVGESFFDVFEGYQAVCADAEQALEGNPVHSRRAVGGSVLETWYRPIYEGETIDRVITASVDVTERAQYEDTLSTLHEATRHLLSVGSKQEACEYIVDVADDVLDLDAVVFRFDERANELVPAAYVPDIEESIGIPERFTPDDSIAWETFVTGEPQRFDDVRASPAVFDESTNIRSGLYVPFGEHGVLAAVSTEYGRYDEETFELAQLFGATAEAALDRIGRNHRLREREQELKQQNRRLERLNRASQLREEIEEHLLRANTRTEIETGICERLTSMAECSFAWIGEPDPGGNHIVPRTNAGRSNDYLEAVSATTVDDSATEPAGRAARSQLPTYVENVASELRNGEWRAEALSRNFQSVYAVPLVYDEFMYGVLTLYGAQFEAFDETVRSTLAELGETIAYAIDTVKRTSPMAKTDRTEIELEIDDGSVLNAIADAFAVDVRVEGAIPQADGSTIVFIRTVHTAGELEWSSLEGVRDVSVIAETDDSATVQIHLEDEFFGTVVETNGGVLRAFRTDDSGTRATIDVPNSVDVREVISGINRRGFSSTMLSRHDRQSEERPAIGTNSRKPLLDEFTDRQREVVQTAFHSGFFEWPRRTTGEDVAASLDISPPAFHKHVRSTEQTVFSSLFDAEITTGDG</sequence>
<protein>
    <submittedName>
        <fullName evidence="6">Histidine kinase</fullName>
    </submittedName>
</protein>
<evidence type="ECO:0000256" key="3">
    <source>
        <dbReference type="SAM" id="Coils"/>
    </source>
</evidence>
<dbReference type="Pfam" id="PF15915">
    <property type="entry name" value="BAT"/>
    <property type="match status" value="1"/>
</dbReference>
<feature type="domain" description="PAS" evidence="5">
    <location>
        <begin position="127"/>
        <end position="197"/>
    </location>
</feature>
<name>W0JQT8_9EURY</name>
<feature type="domain" description="PAS" evidence="5">
    <location>
        <begin position="364"/>
        <end position="416"/>
    </location>
</feature>
<dbReference type="AlphaFoldDB" id="W0JQT8"/>
<keyword evidence="3" id="KW-0175">Coiled coil</keyword>
<reference evidence="6 7" key="1">
    <citation type="submission" date="2014-01" db="EMBL/GenBank/DDBJ databases">
        <authorList>
            <consortium name="DOE Joint Genome Institute"/>
            <person name="Anderson I."/>
            <person name="Huntemann M."/>
            <person name="Han J."/>
            <person name="Chen A."/>
            <person name="Kyrpides N."/>
            <person name="Mavromatis K."/>
            <person name="Markowitz V."/>
            <person name="Palaniappan K."/>
            <person name="Ivanova N."/>
            <person name="Schaumberg A."/>
            <person name="Pati A."/>
            <person name="Liolios K."/>
            <person name="Nordberg H.P."/>
            <person name="Cantor M.N."/>
            <person name="Hua S.X."/>
            <person name="Woyke T."/>
        </authorList>
    </citation>
    <scope>NUCLEOTIDE SEQUENCE [LARGE SCALE GENOMIC DNA]</scope>
    <source>
        <strain evidence="6 7">XH-48</strain>
    </source>
</reference>
<accession>W0JQT8</accession>
<dbReference type="STRING" id="797299.HALLA_12800"/>
<dbReference type="eggNOG" id="arCOG02276">
    <property type="taxonomic scope" value="Archaea"/>
</dbReference>
<organism evidence="6 7">
    <name type="scientific">Halostagnicola larsenii XH-48</name>
    <dbReference type="NCBI Taxonomy" id="797299"/>
    <lineage>
        <taxon>Archaea</taxon>
        <taxon>Methanobacteriati</taxon>
        <taxon>Methanobacteriota</taxon>
        <taxon>Stenosarchaea group</taxon>
        <taxon>Halobacteria</taxon>
        <taxon>Halobacteriales</taxon>
        <taxon>Natrialbaceae</taxon>
        <taxon>Halostagnicola</taxon>
    </lineage>
</organism>
<evidence type="ECO:0000313" key="7">
    <source>
        <dbReference type="Proteomes" id="UP000019024"/>
    </source>
</evidence>
<keyword evidence="7" id="KW-1185">Reference proteome</keyword>
<feature type="domain" description="PAS" evidence="5">
    <location>
        <begin position="247"/>
        <end position="295"/>
    </location>
</feature>
<evidence type="ECO:0000256" key="4">
    <source>
        <dbReference type="SAM" id="MobiDB-lite"/>
    </source>
</evidence>
<dbReference type="SUPFAM" id="SSF55785">
    <property type="entry name" value="PYP-like sensor domain (PAS domain)"/>
    <property type="match status" value="3"/>
</dbReference>
<dbReference type="HOGENOM" id="CLU_010057_0_0_2"/>
<dbReference type="GeneID" id="25145318"/>
<dbReference type="eggNOG" id="arCOG02334">
    <property type="taxonomic scope" value="Archaea"/>
</dbReference>
<dbReference type="eggNOG" id="arCOG06918">
    <property type="taxonomic scope" value="Archaea"/>
</dbReference>
<keyword evidence="6" id="KW-0808">Transferase</keyword>
<dbReference type="InterPro" id="IPR007050">
    <property type="entry name" value="HTH_bacterioopsin"/>
</dbReference>
<dbReference type="Pfam" id="PF04967">
    <property type="entry name" value="HTH_10"/>
    <property type="match status" value="1"/>
</dbReference>
<keyword evidence="1" id="KW-0805">Transcription regulation</keyword>
<dbReference type="InterPro" id="IPR029016">
    <property type="entry name" value="GAF-like_dom_sf"/>
</dbReference>
<dbReference type="InterPro" id="IPR031803">
    <property type="entry name" value="BAT_GAF/HTH-assoc"/>
</dbReference>
<keyword evidence="6" id="KW-0418">Kinase</keyword>
<proteinExistence type="predicted"/>
<dbReference type="PANTHER" id="PTHR34236:SF1">
    <property type="entry name" value="DIMETHYL SULFOXIDE REDUCTASE TRANSCRIPTIONAL ACTIVATOR"/>
    <property type="match status" value="1"/>
</dbReference>
<dbReference type="Proteomes" id="UP000019024">
    <property type="component" value="Chromosome"/>
</dbReference>